<organism evidence="2 3">
    <name type="scientific">Dankookia rubra</name>
    <dbReference type="NCBI Taxonomy" id="1442381"/>
    <lineage>
        <taxon>Bacteria</taxon>
        <taxon>Pseudomonadati</taxon>
        <taxon>Pseudomonadota</taxon>
        <taxon>Alphaproteobacteria</taxon>
        <taxon>Acetobacterales</taxon>
        <taxon>Roseomonadaceae</taxon>
        <taxon>Dankookia</taxon>
    </lineage>
</organism>
<name>A0A4R5QAL2_9PROT</name>
<evidence type="ECO:0000313" key="3">
    <source>
        <dbReference type="Proteomes" id="UP000295096"/>
    </source>
</evidence>
<protein>
    <submittedName>
        <fullName evidence="2">Glycosyltransferase</fullName>
    </submittedName>
</protein>
<gene>
    <name evidence="2" type="ORF">E2C06_25925</name>
</gene>
<evidence type="ECO:0000259" key="1">
    <source>
        <dbReference type="Pfam" id="PF00534"/>
    </source>
</evidence>
<keyword evidence="2" id="KW-0808">Transferase</keyword>
<dbReference type="SUPFAM" id="SSF53756">
    <property type="entry name" value="UDP-Glycosyltransferase/glycogen phosphorylase"/>
    <property type="match status" value="1"/>
</dbReference>
<dbReference type="PANTHER" id="PTHR12526:SF635">
    <property type="entry name" value="GLYCOSYL TRANSFERASE GROUP 1"/>
    <property type="match status" value="1"/>
</dbReference>
<reference evidence="2 3" key="1">
    <citation type="journal article" date="2016" name="J. Microbiol.">
        <title>Dankookia rubra gen. nov., sp. nov., an alphaproteobacterium isolated from sediment of a shallow stream.</title>
        <authorList>
            <person name="Kim W.H."/>
            <person name="Kim D.H."/>
            <person name="Kang K."/>
            <person name="Ahn T.Y."/>
        </authorList>
    </citation>
    <scope>NUCLEOTIDE SEQUENCE [LARGE SCALE GENOMIC DNA]</scope>
    <source>
        <strain evidence="2 3">JCM30602</strain>
    </source>
</reference>
<dbReference type="CDD" id="cd03811">
    <property type="entry name" value="GT4_GT28_WabH-like"/>
    <property type="match status" value="1"/>
</dbReference>
<dbReference type="RefSeq" id="WP_133291485.1">
    <property type="nucleotide sequence ID" value="NZ_SMSJ01000056.1"/>
</dbReference>
<dbReference type="GO" id="GO:0016757">
    <property type="term" value="F:glycosyltransferase activity"/>
    <property type="evidence" value="ECO:0007669"/>
    <property type="project" value="InterPro"/>
</dbReference>
<proteinExistence type="predicted"/>
<sequence>MLLHLMGSSGDGGAETYFLSLVDALHREGVPQAVVLRPHPRRESALAEMGIPAKVLPFGRFDPTTRLRIAAYARRIGAETLLAWMSRAASRVPGGPWKRVGRLGGYYNLRFFRRCDLLVANTADVHDYILHHGWAPDRVVHIANFAEADQHRALSRDACNTPGGVPLLLSMGRLHREKGHDVTLRALARLPNTWLWLAGVGPEEGALKQLARSLGVAERVRFLGWRDDAGALYRAADLVVFPSRKEPFGNVVIQAWVYGVPVIASRAIGPAYLIRDGEDGLLVPVEDSEALAAGVRRLLGDTALRDRLRDAGAWRAAVEWNRAAVVRRWKAILNL</sequence>
<evidence type="ECO:0000313" key="2">
    <source>
        <dbReference type="EMBL" id="TDH59723.1"/>
    </source>
</evidence>
<dbReference type="Pfam" id="PF00534">
    <property type="entry name" value="Glycos_transf_1"/>
    <property type="match status" value="1"/>
</dbReference>
<dbReference type="AlphaFoldDB" id="A0A4R5QAL2"/>
<dbReference type="Gene3D" id="3.40.50.2000">
    <property type="entry name" value="Glycogen Phosphorylase B"/>
    <property type="match status" value="2"/>
</dbReference>
<dbReference type="OrthoDB" id="529131at2"/>
<comment type="caution">
    <text evidence="2">The sequence shown here is derived from an EMBL/GenBank/DDBJ whole genome shotgun (WGS) entry which is preliminary data.</text>
</comment>
<keyword evidence="3" id="KW-1185">Reference proteome</keyword>
<dbReference type="PANTHER" id="PTHR12526">
    <property type="entry name" value="GLYCOSYLTRANSFERASE"/>
    <property type="match status" value="1"/>
</dbReference>
<dbReference type="Proteomes" id="UP000295096">
    <property type="component" value="Unassembled WGS sequence"/>
</dbReference>
<dbReference type="InterPro" id="IPR001296">
    <property type="entry name" value="Glyco_trans_1"/>
</dbReference>
<dbReference type="EMBL" id="SMSJ01000056">
    <property type="protein sequence ID" value="TDH59723.1"/>
    <property type="molecule type" value="Genomic_DNA"/>
</dbReference>
<accession>A0A4R5QAL2</accession>
<feature type="domain" description="Glycosyl transferase family 1" evidence="1">
    <location>
        <begin position="159"/>
        <end position="312"/>
    </location>
</feature>